<feature type="compositionally biased region" description="Basic and acidic residues" evidence="1">
    <location>
        <begin position="274"/>
        <end position="288"/>
    </location>
</feature>
<feature type="compositionally biased region" description="Acidic residues" evidence="1">
    <location>
        <begin position="163"/>
        <end position="179"/>
    </location>
</feature>
<dbReference type="Proteomes" id="UP000799324">
    <property type="component" value="Unassembled WGS sequence"/>
</dbReference>
<gene>
    <name evidence="2" type="ORF">K491DRAFT_103083</name>
</gene>
<reference evidence="2" key="1">
    <citation type="journal article" date="2020" name="Stud. Mycol.">
        <title>101 Dothideomycetes genomes: a test case for predicting lifestyles and emergence of pathogens.</title>
        <authorList>
            <person name="Haridas S."/>
            <person name="Albert R."/>
            <person name="Binder M."/>
            <person name="Bloem J."/>
            <person name="Labutti K."/>
            <person name="Salamov A."/>
            <person name="Andreopoulos B."/>
            <person name="Baker S."/>
            <person name="Barry K."/>
            <person name="Bills G."/>
            <person name="Bluhm B."/>
            <person name="Cannon C."/>
            <person name="Castanera R."/>
            <person name="Culley D."/>
            <person name="Daum C."/>
            <person name="Ezra D."/>
            <person name="Gonzalez J."/>
            <person name="Henrissat B."/>
            <person name="Kuo A."/>
            <person name="Liang C."/>
            <person name="Lipzen A."/>
            <person name="Lutzoni F."/>
            <person name="Magnuson J."/>
            <person name="Mondo S."/>
            <person name="Nolan M."/>
            <person name="Ohm R."/>
            <person name="Pangilinan J."/>
            <person name="Park H.-J."/>
            <person name="Ramirez L."/>
            <person name="Alfaro M."/>
            <person name="Sun H."/>
            <person name="Tritt A."/>
            <person name="Yoshinaga Y."/>
            <person name="Zwiers L.-H."/>
            <person name="Turgeon B."/>
            <person name="Goodwin S."/>
            <person name="Spatafora J."/>
            <person name="Crous P."/>
            <person name="Grigoriev I."/>
        </authorList>
    </citation>
    <scope>NUCLEOTIDE SEQUENCE</scope>
    <source>
        <strain evidence="2">CBS 122681</strain>
    </source>
</reference>
<feature type="region of interest" description="Disordered" evidence="1">
    <location>
        <begin position="146"/>
        <end position="229"/>
    </location>
</feature>
<evidence type="ECO:0000313" key="3">
    <source>
        <dbReference type="Proteomes" id="UP000799324"/>
    </source>
</evidence>
<evidence type="ECO:0000313" key="2">
    <source>
        <dbReference type="EMBL" id="KAF2651140.1"/>
    </source>
</evidence>
<dbReference type="EMBL" id="MU004433">
    <property type="protein sequence ID" value="KAF2651140.1"/>
    <property type="molecule type" value="Genomic_DNA"/>
</dbReference>
<accession>A0A6A6SU68</accession>
<feature type="region of interest" description="Disordered" evidence="1">
    <location>
        <begin position="245"/>
        <end position="288"/>
    </location>
</feature>
<proteinExistence type="predicted"/>
<organism evidence="2 3">
    <name type="scientific">Lophiostoma macrostomum CBS 122681</name>
    <dbReference type="NCBI Taxonomy" id="1314788"/>
    <lineage>
        <taxon>Eukaryota</taxon>
        <taxon>Fungi</taxon>
        <taxon>Dikarya</taxon>
        <taxon>Ascomycota</taxon>
        <taxon>Pezizomycotina</taxon>
        <taxon>Dothideomycetes</taxon>
        <taxon>Pleosporomycetidae</taxon>
        <taxon>Pleosporales</taxon>
        <taxon>Lophiostomataceae</taxon>
        <taxon>Lophiostoma</taxon>
    </lineage>
</organism>
<protein>
    <submittedName>
        <fullName evidence="2">Uncharacterized protein</fullName>
    </submittedName>
</protein>
<keyword evidence="3" id="KW-1185">Reference proteome</keyword>
<evidence type="ECO:0000256" key="1">
    <source>
        <dbReference type="SAM" id="MobiDB-lite"/>
    </source>
</evidence>
<sequence length="288" mass="31679">MTKPHPSLLVAPPEIMLQVLKQDMNAEDHAKLTETLQSIQQLQNTSRLILSSVASLVPSPADPTGILERNITFASPELVNASETIKQQATRMNQLLTRRLQNKMREVIKSAEEAVSQQVAIPMPAASRPAAFGGVMEELTRKFQRSFGQASTPAPTPVTSQPAEDDDDYPDTDPMEWEDASPSPSPPPRRKVRFAPPPEPSVKAEEQSSSSLSGVMPGQEQVGAVGRSPPEVWVAPGFFFAASGQVQMSRKPPTPPRSASPEEHDPLLKYPKRLLGEYHDRPEVKRRR</sequence>
<feature type="compositionally biased region" description="Polar residues" evidence="1">
    <location>
        <begin position="146"/>
        <end position="162"/>
    </location>
</feature>
<name>A0A6A6SU68_9PLEO</name>
<dbReference type="AlphaFoldDB" id="A0A6A6SU68"/>